<evidence type="ECO:0000313" key="3">
    <source>
        <dbReference type="Proteomes" id="UP001252875"/>
    </source>
</evidence>
<sequence>MEIKQLTRRQLFTMKNRKNLETKVRKFWEATKNADLVVEYFVAIIVRNALVASDFSLPCQDVVRDLLFQAEPSETLRQFSPFFKDYLDESEWISVIKRLFKNENAYYKATKKMRVHKNSLKNRGSAVLVDNYDSYTLVSIFEDTNGKKHTWKLRDADPSNTLEETKRILNILTTLTIFQKDDVRQFAKFLDCEFKGTTTLYSTKQPKEQEQSVQNSVAEPTKTKADTSSEKVLVDGMDLSVLTKGELIILLKGIFEEAEAAMLEESSDKAEEGFEKLPADLPIGNKTNIESRIVPEEKGNQQQEPLSTLEKPKSDLIPTLAAGAILEEGTEKPPKVDTPVKPNGKKLSKKDRKLLDNFNQRKKKPRK</sequence>
<organism evidence="2 3">
    <name type="scientific">Enterococcus hulanensis</name>
    <dbReference type="NCBI Taxonomy" id="2559929"/>
    <lineage>
        <taxon>Bacteria</taxon>
        <taxon>Bacillati</taxon>
        <taxon>Bacillota</taxon>
        <taxon>Bacilli</taxon>
        <taxon>Lactobacillales</taxon>
        <taxon>Enterococcaceae</taxon>
        <taxon>Enterococcus</taxon>
    </lineage>
</organism>
<protein>
    <submittedName>
        <fullName evidence="2">Uncharacterized protein</fullName>
    </submittedName>
</protein>
<dbReference type="RefSeq" id="WP_311822887.1">
    <property type="nucleotide sequence ID" value="NZ_JARPYF010000007.1"/>
</dbReference>
<keyword evidence="3" id="KW-1185">Reference proteome</keyword>
<dbReference type="EMBL" id="JARPYI010000004">
    <property type="protein sequence ID" value="MDT2600013.1"/>
    <property type="molecule type" value="Genomic_DNA"/>
</dbReference>
<name>A0ABU3EYR3_9ENTE</name>
<feature type="compositionally biased region" description="Basic residues" evidence="1">
    <location>
        <begin position="343"/>
        <end position="352"/>
    </location>
</feature>
<comment type="caution">
    <text evidence="2">The sequence shown here is derived from an EMBL/GenBank/DDBJ whole genome shotgun (WGS) entry which is preliminary data.</text>
</comment>
<gene>
    <name evidence="2" type="ORF">P7D85_09510</name>
</gene>
<accession>A0ABU3EYR3</accession>
<dbReference type="Proteomes" id="UP001252875">
    <property type="component" value="Unassembled WGS sequence"/>
</dbReference>
<evidence type="ECO:0000313" key="2">
    <source>
        <dbReference type="EMBL" id="MDT2600013.1"/>
    </source>
</evidence>
<reference evidence="2 3" key="1">
    <citation type="submission" date="2023-03" db="EMBL/GenBank/DDBJ databases">
        <authorList>
            <person name="Shen W."/>
            <person name="Cai J."/>
        </authorList>
    </citation>
    <scope>NUCLEOTIDE SEQUENCE [LARGE SCALE GENOMIC DNA]</scope>
    <source>
        <strain evidence="2 3">D6-4</strain>
    </source>
</reference>
<evidence type="ECO:0000256" key="1">
    <source>
        <dbReference type="SAM" id="MobiDB-lite"/>
    </source>
</evidence>
<proteinExistence type="predicted"/>
<feature type="region of interest" description="Disordered" evidence="1">
    <location>
        <begin position="292"/>
        <end position="367"/>
    </location>
</feature>
<feature type="region of interest" description="Disordered" evidence="1">
    <location>
        <begin position="203"/>
        <end position="224"/>
    </location>
</feature>